<evidence type="ECO:0000313" key="1">
    <source>
        <dbReference type="EMBL" id="CAJ1908498.1"/>
    </source>
</evidence>
<reference evidence="1" key="1">
    <citation type="submission" date="2023-10" db="EMBL/GenBank/DDBJ databases">
        <authorList>
            <person name="Domelevo Entfellner J.-B."/>
        </authorList>
    </citation>
    <scope>NUCLEOTIDE SEQUENCE</scope>
</reference>
<name>A0AA86S004_9FABA</name>
<dbReference type="Proteomes" id="UP001189624">
    <property type="component" value="Chromosome 1"/>
</dbReference>
<dbReference type="EMBL" id="OY731398">
    <property type="protein sequence ID" value="CAJ1908498.1"/>
    <property type="molecule type" value="Genomic_DNA"/>
</dbReference>
<proteinExistence type="predicted"/>
<dbReference type="Gramene" id="rna-AYBTSS11_LOCUS3372">
    <property type="protein sequence ID" value="CAJ1908498.1"/>
    <property type="gene ID" value="gene-AYBTSS11_LOCUS3372"/>
</dbReference>
<dbReference type="AlphaFoldDB" id="A0AA86S004"/>
<organism evidence="1 2">
    <name type="scientific">Sphenostylis stenocarpa</name>
    <dbReference type="NCBI Taxonomy" id="92480"/>
    <lineage>
        <taxon>Eukaryota</taxon>
        <taxon>Viridiplantae</taxon>
        <taxon>Streptophyta</taxon>
        <taxon>Embryophyta</taxon>
        <taxon>Tracheophyta</taxon>
        <taxon>Spermatophyta</taxon>
        <taxon>Magnoliopsida</taxon>
        <taxon>eudicotyledons</taxon>
        <taxon>Gunneridae</taxon>
        <taxon>Pentapetalae</taxon>
        <taxon>rosids</taxon>
        <taxon>fabids</taxon>
        <taxon>Fabales</taxon>
        <taxon>Fabaceae</taxon>
        <taxon>Papilionoideae</taxon>
        <taxon>50 kb inversion clade</taxon>
        <taxon>NPAAA clade</taxon>
        <taxon>indigoferoid/millettioid clade</taxon>
        <taxon>Phaseoleae</taxon>
        <taxon>Sphenostylis</taxon>
    </lineage>
</organism>
<accession>A0AA86S004</accession>
<sequence>MDLMQHWSLRIMSSGNTTTSTCPSKYVCNLLNTISYVHHVLWRDPHPTLWLWIHIKMDEEISKKQEARKDSPLLCVWPSLIWVRDTRINGVQTCSPTHQFF</sequence>
<evidence type="ECO:0000313" key="2">
    <source>
        <dbReference type="Proteomes" id="UP001189624"/>
    </source>
</evidence>
<protein>
    <submittedName>
        <fullName evidence="1">Uncharacterized protein</fullName>
    </submittedName>
</protein>
<keyword evidence="2" id="KW-1185">Reference proteome</keyword>
<gene>
    <name evidence="1" type="ORF">AYBTSS11_LOCUS3372</name>
</gene>